<dbReference type="SUPFAM" id="SSF55166">
    <property type="entry name" value="Hedgehog/DD-peptidase"/>
    <property type="match status" value="2"/>
</dbReference>
<gene>
    <name evidence="5" type="primary">LOC115224777</name>
</gene>
<dbReference type="GO" id="GO:0010468">
    <property type="term" value="P:regulation of gene expression"/>
    <property type="evidence" value="ECO:0007669"/>
    <property type="project" value="TreeGrafter"/>
</dbReference>
<dbReference type="GO" id="GO:0005509">
    <property type="term" value="F:calcium ion binding"/>
    <property type="evidence" value="ECO:0007669"/>
    <property type="project" value="TreeGrafter"/>
</dbReference>
<feature type="signal peptide" evidence="2">
    <location>
        <begin position="1"/>
        <end position="22"/>
    </location>
</feature>
<dbReference type="InterPro" id="IPR009045">
    <property type="entry name" value="Zn_M74/Hedgehog-like"/>
</dbReference>
<name>A0A6P7TQB4_9MOLL</name>
<proteinExistence type="predicted"/>
<dbReference type="InterPro" id="IPR000320">
    <property type="entry name" value="Hedgehog_signalling_dom"/>
</dbReference>
<accession>A0A6P7TQB4</accession>
<dbReference type="Pfam" id="PF01085">
    <property type="entry name" value="HH_signal"/>
    <property type="match status" value="1"/>
</dbReference>
<dbReference type="RefSeq" id="XP_029651547.1">
    <property type="nucleotide sequence ID" value="XM_029795687.2"/>
</dbReference>
<dbReference type="KEGG" id="osn:115224777"/>
<keyword evidence="2" id="KW-0732">Signal</keyword>
<organism evidence="4 5">
    <name type="scientific">Octopus sinensis</name>
    <name type="common">East Asian common octopus</name>
    <dbReference type="NCBI Taxonomy" id="2607531"/>
    <lineage>
        <taxon>Eukaryota</taxon>
        <taxon>Metazoa</taxon>
        <taxon>Spiralia</taxon>
        <taxon>Lophotrochozoa</taxon>
        <taxon>Mollusca</taxon>
        <taxon>Cephalopoda</taxon>
        <taxon>Coleoidea</taxon>
        <taxon>Octopodiformes</taxon>
        <taxon>Octopoda</taxon>
        <taxon>Incirrata</taxon>
        <taxon>Octopodidae</taxon>
        <taxon>Octopus</taxon>
    </lineage>
</organism>
<dbReference type="GO" id="GO:0007224">
    <property type="term" value="P:smoothened signaling pathway"/>
    <property type="evidence" value="ECO:0007669"/>
    <property type="project" value="TreeGrafter"/>
</dbReference>
<evidence type="ECO:0000256" key="1">
    <source>
        <dbReference type="SAM" id="MobiDB-lite"/>
    </source>
</evidence>
<keyword evidence="4" id="KW-1185">Reference proteome</keyword>
<dbReference type="GO" id="GO:0005113">
    <property type="term" value="F:patched binding"/>
    <property type="evidence" value="ECO:0007669"/>
    <property type="project" value="TreeGrafter"/>
</dbReference>
<dbReference type="GO" id="GO:0005615">
    <property type="term" value="C:extracellular space"/>
    <property type="evidence" value="ECO:0007669"/>
    <property type="project" value="TreeGrafter"/>
</dbReference>
<sequence>MALLIGILLMCVGVTKLTFVNAGVDIGQTSVQEISGQRVEVATTGRLTDIIYLDVYSSIKKLKCEKNKIILIGKDDSLGRNWTEGQIIVGGPKWECFLNSLDPDQKGIYGVVTHVSFANHRRINVFMKKISSLDLFENTTTFSIRSRPSNTKQSASIQPTTHQNASVASQNVGTFLNRFSTRPFHLIKLKDGDDLVKILDDDYNNSNISGANMDLSVKVSNCETRSNMAFDMELIIAKDPEGISRVKSFYNQVNVSLKSLLELKTEIFNKTAVKNILNGFQPNSQEFLTVPLTNSSGLPSIVLQITVQPESSLNFNVFAAPGRSHVTTVVKSAADYTTVMEYENGNRSRQEVKVTDWQLSNETRVQADAQQDMKMLMQFSHRLKFTAHLGLFMDKMYPLHTFPIEISSNPNVEVESKAAGPVRSTKITSKLSASVATTFVAPQHDDNSTETNIEQQKIESQEVTIGEQILLHLETAECHRNGKTETDQSVKMTDICAATYSRNTNKKSNLKNLIYLLGDDIVFMSELTNGTWCQQQGRKCQGCFRHSVKNSKTNQCPDRLVTPRLALRLSKLVLMSRLTWPNRKLIVLKSWTEAPPANPAQLPKNKKDSLFFEEARAIQIGISKPIDANPNPNKGLTLDKSPTTLDALGKLALCADFQYVRQVKTDAYLELAVCMKEAPGKSDSSSETEEEISDKKMFMTSMNATSSDIRMCDDLLNKPFPVGSTFPENMTADEVCGPVDVAIDRTNTKDYSSLYVYPFNDVKFESEGQSKNWCGSTLRRCRDDCSQASARAEPWQWCNRRVMSRRLASRLRELSRLMNNWLQAKKPAQKTAIKVLMSHKEASEYKPKPDQFHPLYTEGRGLRLTTTANPGLYLQQLSLLAICASFDYVSYSNHSFIEVFVKKQAGWVANEVDFLGQSLLVVQPPFSQSQEYDYPRPLQSESGASMLFDGSNKMTNLSPNFKIKDFLFSNVRYFRLDPQILTCLERVKEAFPEKFHITPNGAYRSSTANLLNLYHRHIEELHRFQAGKAVELTTKDKDSNRLLLLAETVIRQCSPSLRAVDWSLGIGLHSSSIYVDLRPQNGKRFVKIWNTGGNNETFRQLKKFSDAAHTGGSLISSTDLEEACKKPILGEDFYYLSLYSEGIDFCINNNAKEEGTCKITQTQREKEATKFKERLISAAGASAMGTSDIMVDTRKCLVDNCGGCSGSGTVWLRKSQACSQLLRTFVKKASMPFPNLHNTVAFFSSTNANSLVHHLACEQGSICIETIPLYAVIEPLLDSKYNVEESETVEELLFGGDDNPSPLLEILEQELAMRASGKVIVFLETDKDVDVLRNVLKILMIYNNKIDNVKFYISKNVTETKISASLRRKLDVWSSSTCPRFSRVAVTPFSISKIPTEKLRRSAEKSKARNERKIAAQNWEIDWLESL</sequence>
<dbReference type="Proteomes" id="UP000515154">
    <property type="component" value="Linkage group LG26"/>
</dbReference>
<evidence type="ECO:0000313" key="4">
    <source>
        <dbReference type="Proteomes" id="UP000515154"/>
    </source>
</evidence>
<evidence type="ECO:0000313" key="5">
    <source>
        <dbReference type="RefSeq" id="XP_029651547.1"/>
    </source>
</evidence>
<dbReference type="PANTHER" id="PTHR11889:SF31">
    <property type="entry name" value="PROTEIN HEDGEHOG"/>
    <property type="match status" value="1"/>
</dbReference>
<dbReference type="PANTHER" id="PTHR11889">
    <property type="entry name" value="HEDGEHOG"/>
    <property type="match status" value="1"/>
</dbReference>
<dbReference type="GO" id="GO:0001708">
    <property type="term" value="P:cell fate specification"/>
    <property type="evidence" value="ECO:0007669"/>
    <property type="project" value="TreeGrafter"/>
</dbReference>
<evidence type="ECO:0000259" key="3">
    <source>
        <dbReference type="Pfam" id="PF01085"/>
    </source>
</evidence>
<feature type="domain" description="Hedgehog N-terminal signalling" evidence="3">
    <location>
        <begin position="799"/>
        <end position="898"/>
    </location>
</feature>
<reference evidence="5" key="1">
    <citation type="submission" date="2025-08" db="UniProtKB">
        <authorList>
            <consortium name="RefSeq"/>
        </authorList>
    </citation>
    <scope>IDENTIFICATION</scope>
</reference>
<feature type="chain" id="PRO_5027650186" evidence="2">
    <location>
        <begin position="23"/>
        <end position="1427"/>
    </location>
</feature>
<feature type="region of interest" description="Disordered" evidence="1">
    <location>
        <begin position="145"/>
        <end position="164"/>
    </location>
</feature>
<dbReference type="InterPro" id="IPR050387">
    <property type="entry name" value="Hedgehog_Signaling"/>
</dbReference>
<dbReference type="GO" id="GO:0007267">
    <property type="term" value="P:cell-cell signaling"/>
    <property type="evidence" value="ECO:0007669"/>
    <property type="project" value="InterPro"/>
</dbReference>
<evidence type="ECO:0000256" key="2">
    <source>
        <dbReference type="SAM" id="SignalP"/>
    </source>
</evidence>
<protein>
    <submittedName>
        <fullName evidence="5">LOW QUALITY PROTEIN: uncharacterized protein LOC115224777</fullName>
    </submittedName>
</protein>
<dbReference type="Gene3D" id="3.30.1380.10">
    <property type="match status" value="2"/>
</dbReference>